<organism evidence="1 2">
    <name type="scientific">Tenacibaculum pelagium</name>
    <dbReference type="NCBI Taxonomy" id="2759527"/>
    <lineage>
        <taxon>Bacteria</taxon>
        <taxon>Pseudomonadati</taxon>
        <taxon>Bacteroidota</taxon>
        <taxon>Flavobacteriia</taxon>
        <taxon>Flavobacteriales</taxon>
        <taxon>Flavobacteriaceae</taxon>
        <taxon>Tenacibaculum</taxon>
    </lineage>
</organism>
<proteinExistence type="predicted"/>
<evidence type="ECO:0000313" key="1">
    <source>
        <dbReference type="EMBL" id="MBA6156349.1"/>
    </source>
</evidence>
<evidence type="ECO:0000313" key="2">
    <source>
        <dbReference type="Proteomes" id="UP000563906"/>
    </source>
</evidence>
<dbReference type="EMBL" id="JACGLS010000003">
    <property type="protein sequence ID" value="MBA6156349.1"/>
    <property type="molecule type" value="Genomic_DNA"/>
</dbReference>
<keyword evidence="2" id="KW-1185">Reference proteome</keyword>
<name>A0A839AQ53_9FLAO</name>
<dbReference type="RefSeq" id="WP_182124856.1">
    <property type="nucleotide sequence ID" value="NZ_JACGLS010000003.1"/>
</dbReference>
<dbReference type="Proteomes" id="UP000563906">
    <property type="component" value="Unassembled WGS sequence"/>
</dbReference>
<accession>A0A839AQ53</accession>
<comment type="caution">
    <text evidence="1">The sequence shown here is derived from an EMBL/GenBank/DDBJ whole genome shotgun (WGS) entry which is preliminary data.</text>
</comment>
<dbReference type="AlphaFoldDB" id="A0A839AQ53"/>
<gene>
    <name evidence="1" type="ORF">H3Z83_07465</name>
</gene>
<reference evidence="1 2" key="1">
    <citation type="submission" date="2020-07" db="EMBL/GenBank/DDBJ databases">
        <title>Bacterium isolated from marine sediment.</title>
        <authorList>
            <person name="Shang D."/>
            <person name="Du Z.-J."/>
        </authorList>
    </citation>
    <scope>NUCLEOTIDE SEQUENCE [LARGE SCALE GENOMIC DNA]</scope>
    <source>
        <strain evidence="1 2">S7007</strain>
    </source>
</reference>
<sequence length="78" mass="8979">MKKVSEMVIDDVKVILNIDGKEVEAIPATEEELRELETEGIAAGCNCGVQVCHRGYVWVCRFRRPNCYWYKTRVRCNG</sequence>
<protein>
    <submittedName>
        <fullName evidence="1">Uncharacterized protein</fullName>
    </submittedName>
</protein>